<sequence>AANAAVNTGGVGLASTLWYAESNALSK</sequence>
<dbReference type="AlphaFoldDB" id="Q9R5A2"/>
<keyword id="KW-0903">Direct protein sequencing</keyword>
<name>Q9R5A2_BORPT</name>
<reference key="1">
    <citation type="journal article" date="1993" name="Infect. Immun.">
        <title>Biochemical and immunological properties of two forms of pertactin, the 69,000-molecular-weight outer membrane protein of Bordetella pertussis.</title>
        <authorList>
            <person name="Gotto J.W."/>
            <person name="Eckhardt T."/>
            <person name="Reilly P.A."/>
            <person name="Scott J.V."/>
            <person name="Cowell J.L."/>
            <person name="Metcalf T.N. 3rd"/>
            <person name="Mountzouros K."/>
            <person name="Gibbons J.J. Jr"/>
            <person name="Siegel M."/>
        </authorList>
    </citation>
    <scope>PROTEIN SEQUENCE</scope>
</reference>
<accession>Q9R5A2</accession>
<proteinExistence type="evidence at protein level"/>
<organism>
    <name type="scientific">Bordetella pertussis</name>
    <dbReference type="NCBI Taxonomy" id="520"/>
    <lineage>
        <taxon>Bacteria</taxon>
        <taxon>Pseudomonadati</taxon>
        <taxon>Pseudomonadota</taxon>
        <taxon>Betaproteobacteria</taxon>
        <taxon>Burkholderiales</taxon>
        <taxon>Alcaligenaceae</taxon>
        <taxon>Bordetella</taxon>
    </lineage>
</organism>
<protein>
    <submittedName>
        <fullName>Pertactin</fullName>
    </submittedName>
</protein>